<reference evidence="1 2" key="1">
    <citation type="submission" date="2016-10" db="EMBL/GenBank/DDBJ databases">
        <authorList>
            <person name="Varghese N."/>
            <person name="Submissions S."/>
        </authorList>
    </citation>
    <scope>NUCLEOTIDE SEQUENCE [LARGE SCALE GENOMIC DNA]</scope>
    <source>
        <strain evidence="1 2">CGMCC 1.6859</strain>
    </source>
</reference>
<keyword evidence="2" id="KW-1185">Reference proteome</keyword>
<dbReference type="Proteomes" id="UP000199307">
    <property type="component" value="Unassembled WGS sequence"/>
</dbReference>
<protein>
    <recommendedName>
        <fullName evidence="3">Nucleotidyltransferase</fullName>
    </recommendedName>
</protein>
<evidence type="ECO:0000313" key="1">
    <source>
        <dbReference type="EMBL" id="SCY49761.1"/>
    </source>
</evidence>
<organism evidence="1 2">
    <name type="scientific">Flavobacterium anhuiense</name>
    <dbReference type="NCBI Taxonomy" id="459526"/>
    <lineage>
        <taxon>Bacteria</taxon>
        <taxon>Pseudomonadati</taxon>
        <taxon>Bacteroidota</taxon>
        <taxon>Flavobacteriia</taxon>
        <taxon>Flavobacteriales</taxon>
        <taxon>Flavobacteriaceae</taxon>
        <taxon>Flavobacterium</taxon>
    </lineage>
</organism>
<evidence type="ECO:0000313" key="2">
    <source>
        <dbReference type="Proteomes" id="UP000199307"/>
    </source>
</evidence>
<evidence type="ECO:0008006" key="3">
    <source>
        <dbReference type="Google" id="ProtNLM"/>
    </source>
</evidence>
<proteinExistence type="predicted"/>
<accession>A0ABY0LQA6</accession>
<dbReference type="EMBL" id="FMVC01000003">
    <property type="protein sequence ID" value="SCY49761.1"/>
    <property type="molecule type" value="Genomic_DNA"/>
</dbReference>
<dbReference type="RefSeq" id="WP_091132388.1">
    <property type="nucleotide sequence ID" value="NZ_FMVC01000003.1"/>
</dbReference>
<comment type="caution">
    <text evidence="1">The sequence shown here is derived from an EMBL/GenBank/DDBJ whole genome shotgun (WGS) entry which is preliminary data.</text>
</comment>
<sequence length="251" mass="30229">MNFFQKWLSKKDKKTELWKNQSYIKDLEILLTLIKRYEIDGNFKAIEDVIDVLRRKDFVDYEFSNLEFYINGNMVGTLPDDVDLNYCIVKFDNKVALTNPIEKNIDSLHIYTLDLKIELYKSRKNKQDPKYSSWHLDKERNPENCKYTHPYYHFQFGGKKLEYLEPNLGVLSSPRIPHPPMDIILAFHFIINNFYNNKSFKFVKKILNDHDYQTILSNSQKRIWDEYFKAFQAKNTHEDYNFSKVFPLYVN</sequence>
<name>A0ABY0LQA6_9FLAO</name>
<gene>
    <name evidence="1" type="ORF">SAMN02927916_2306</name>
</gene>